<keyword evidence="1" id="KW-0812">Transmembrane</keyword>
<accession>A0A431UU10</accession>
<dbReference type="EMBL" id="RXNR01000017">
    <property type="protein sequence ID" value="RTQ93640.1"/>
    <property type="molecule type" value="Genomic_DNA"/>
</dbReference>
<protein>
    <submittedName>
        <fullName evidence="3">VanZ family protein</fullName>
    </submittedName>
</protein>
<evidence type="ECO:0000256" key="1">
    <source>
        <dbReference type="SAM" id="Phobius"/>
    </source>
</evidence>
<feature type="transmembrane region" description="Helical" evidence="1">
    <location>
        <begin position="90"/>
        <end position="110"/>
    </location>
</feature>
<dbReference type="InterPro" id="IPR053150">
    <property type="entry name" value="Teicoplanin_resist-assoc"/>
</dbReference>
<evidence type="ECO:0000313" key="4">
    <source>
        <dbReference type="Proteomes" id="UP000276349"/>
    </source>
</evidence>
<dbReference type="Proteomes" id="UP000276349">
    <property type="component" value="Unassembled WGS sequence"/>
</dbReference>
<dbReference type="OrthoDB" id="4822551at2"/>
<feature type="transmembrane region" description="Helical" evidence="1">
    <location>
        <begin position="116"/>
        <end position="133"/>
    </location>
</feature>
<evidence type="ECO:0000259" key="2">
    <source>
        <dbReference type="Pfam" id="PF04892"/>
    </source>
</evidence>
<gene>
    <name evidence="3" type="ORF">EKG35_07735</name>
</gene>
<keyword evidence="4" id="KW-1185">Reference proteome</keyword>
<dbReference type="PANTHER" id="PTHR36834:SF2">
    <property type="entry name" value="MEMBRANE PROTEIN"/>
    <property type="match status" value="1"/>
</dbReference>
<dbReference type="InterPro" id="IPR006976">
    <property type="entry name" value="VanZ-like"/>
</dbReference>
<name>A0A431UU10_9BACI</name>
<feature type="transmembrane region" description="Helical" evidence="1">
    <location>
        <begin position="60"/>
        <end position="78"/>
    </location>
</feature>
<dbReference type="Pfam" id="PF04892">
    <property type="entry name" value="VanZ"/>
    <property type="match status" value="1"/>
</dbReference>
<feature type="domain" description="VanZ-like" evidence="2">
    <location>
        <begin position="10"/>
        <end position="133"/>
    </location>
</feature>
<keyword evidence="1" id="KW-1133">Transmembrane helix</keyword>
<dbReference type="PANTHER" id="PTHR36834">
    <property type="entry name" value="MEMBRANE PROTEIN-RELATED"/>
    <property type="match status" value="1"/>
</dbReference>
<comment type="caution">
    <text evidence="3">The sequence shown here is derived from an EMBL/GenBank/DDBJ whole genome shotgun (WGS) entry which is preliminary data.</text>
</comment>
<dbReference type="AlphaFoldDB" id="A0A431UU10"/>
<keyword evidence="1" id="KW-0472">Membrane</keyword>
<evidence type="ECO:0000313" key="3">
    <source>
        <dbReference type="EMBL" id="RTQ93640.1"/>
    </source>
</evidence>
<sequence length="169" mass="19385">MQKVLRFCYWFILLFYVFLLVDTVFISRESLRSVNLIPFNSIKEFIMVDNGFGQVRIVDMNILGNILMFVPAGIYIILHKKHRSIMKNLFIILLSSLAIEATQFIFALGALDIDDIILNVMGGFIGLAFYKMFEKLFKDENRIRTAISILSLIVGLPILVLTLLLFIAN</sequence>
<organism evidence="3 4">
    <name type="scientific">Lysinibacillus telephonicus</name>
    <dbReference type="NCBI Taxonomy" id="1714840"/>
    <lineage>
        <taxon>Bacteria</taxon>
        <taxon>Bacillati</taxon>
        <taxon>Bacillota</taxon>
        <taxon>Bacilli</taxon>
        <taxon>Bacillales</taxon>
        <taxon>Bacillaceae</taxon>
        <taxon>Lysinibacillus</taxon>
    </lineage>
</organism>
<dbReference type="RefSeq" id="WP_126293871.1">
    <property type="nucleotide sequence ID" value="NZ_RXNR01000017.1"/>
</dbReference>
<proteinExistence type="predicted"/>
<feature type="transmembrane region" description="Helical" evidence="1">
    <location>
        <begin position="7"/>
        <end position="26"/>
    </location>
</feature>
<reference evidence="3 4" key="1">
    <citation type="submission" date="2018-12" db="EMBL/GenBank/DDBJ databases">
        <authorList>
            <person name="Yu L."/>
        </authorList>
    </citation>
    <scope>NUCLEOTIDE SEQUENCE [LARGE SCALE GENOMIC DNA]</scope>
    <source>
        <strain evidence="3 4">S5H2222</strain>
    </source>
</reference>
<feature type="transmembrane region" description="Helical" evidence="1">
    <location>
        <begin position="145"/>
        <end position="168"/>
    </location>
</feature>